<dbReference type="AlphaFoldDB" id="A0A072PUP7"/>
<name>A0A072PUP7_9EURO</name>
<accession>A0A072PUP7</accession>
<gene>
    <name evidence="1" type="ORF">A1O9_01564</name>
</gene>
<dbReference type="GeneID" id="25276510"/>
<dbReference type="VEuPathDB" id="FungiDB:A1O9_01564"/>
<dbReference type="OrthoDB" id="5399926at2759"/>
<dbReference type="Gene3D" id="2.60.40.3960">
    <property type="entry name" value="Velvet domain"/>
    <property type="match status" value="1"/>
</dbReference>
<dbReference type="EMBL" id="AMGV01000001">
    <property type="protein sequence ID" value="KEF63586.1"/>
    <property type="molecule type" value="Genomic_DNA"/>
</dbReference>
<organism evidence="1 2">
    <name type="scientific">Exophiala aquamarina CBS 119918</name>
    <dbReference type="NCBI Taxonomy" id="1182545"/>
    <lineage>
        <taxon>Eukaryota</taxon>
        <taxon>Fungi</taxon>
        <taxon>Dikarya</taxon>
        <taxon>Ascomycota</taxon>
        <taxon>Pezizomycotina</taxon>
        <taxon>Eurotiomycetes</taxon>
        <taxon>Chaetothyriomycetidae</taxon>
        <taxon>Chaetothyriales</taxon>
        <taxon>Herpotrichiellaceae</taxon>
        <taxon>Exophiala</taxon>
    </lineage>
</organism>
<reference evidence="1 2" key="1">
    <citation type="submission" date="2013-03" db="EMBL/GenBank/DDBJ databases">
        <title>The Genome Sequence of Exophiala aquamarina CBS 119918.</title>
        <authorList>
            <consortium name="The Broad Institute Genomics Platform"/>
            <person name="Cuomo C."/>
            <person name="de Hoog S."/>
            <person name="Gorbushina A."/>
            <person name="Walker B."/>
            <person name="Young S.K."/>
            <person name="Zeng Q."/>
            <person name="Gargeya S."/>
            <person name="Fitzgerald M."/>
            <person name="Haas B."/>
            <person name="Abouelleil A."/>
            <person name="Allen A.W."/>
            <person name="Alvarado L."/>
            <person name="Arachchi H.M."/>
            <person name="Berlin A.M."/>
            <person name="Chapman S.B."/>
            <person name="Gainer-Dewar J."/>
            <person name="Goldberg J."/>
            <person name="Griggs A."/>
            <person name="Gujja S."/>
            <person name="Hansen M."/>
            <person name="Howarth C."/>
            <person name="Imamovic A."/>
            <person name="Ireland A."/>
            <person name="Larimer J."/>
            <person name="McCowan C."/>
            <person name="Murphy C."/>
            <person name="Pearson M."/>
            <person name="Poon T.W."/>
            <person name="Priest M."/>
            <person name="Roberts A."/>
            <person name="Saif S."/>
            <person name="Shea T."/>
            <person name="Sisk P."/>
            <person name="Sykes S."/>
            <person name="Wortman J."/>
            <person name="Nusbaum C."/>
            <person name="Birren B."/>
        </authorList>
    </citation>
    <scope>NUCLEOTIDE SEQUENCE [LARGE SCALE GENOMIC DNA]</scope>
    <source>
        <strain evidence="1 2">CBS 119918</strain>
    </source>
</reference>
<keyword evidence="2" id="KW-1185">Reference proteome</keyword>
<dbReference type="RefSeq" id="XP_013266176.1">
    <property type="nucleotide sequence ID" value="XM_013410722.1"/>
</dbReference>
<sequence>MQASLGLLVLGRWQSVRRGCVVSVPWVLGPGAHEERGFRAAYDPPPEHNPVYCETFSLEDRQDLPSTDILQYVNSRLNNEQMGEEGDPDHCSSCHLRSKFASTAKMELAIAPPSRVGVGVVLRQPLVVTFSTGDGKKRANGGTSSTVFRDMSGVWAFVSLTSADMQQTLDPPQSDLLRGKRADSIHLVHQEQEGSDHVTFAYAKFRELAITKPGSYRIRVNIIAMNESLERDPAGLDVGTVLPSLYSDIIDVVEVDEPVIDDAATIAARNRLRAIGVDC</sequence>
<evidence type="ECO:0000313" key="2">
    <source>
        <dbReference type="Proteomes" id="UP000027920"/>
    </source>
</evidence>
<comment type="caution">
    <text evidence="1">The sequence shown here is derived from an EMBL/GenBank/DDBJ whole genome shotgun (WGS) entry which is preliminary data.</text>
</comment>
<dbReference type="InterPro" id="IPR038491">
    <property type="entry name" value="Velvet_dom_sf"/>
</dbReference>
<protein>
    <recommendedName>
        <fullName evidence="3">Velvet domain-containing protein</fullName>
    </recommendedName>
</protein>
<evidence type="ECO:0000313" key="1">
    <source>
        <dbReference type="EMBL" id="KEF63586.1"/>
    </source>
</evidence>
<dbReference type="HOGENOM" id="CLU_997586_0_0_1"/>
<evidence type="ECO:0008006" key="3">
    <source>
        <dbReference type="Google" id="ProtNLM"/>
    </source>
</evidence>
<dbReference type="Proteomes" id="UP000027920">
    <property type="component" value="Unassembled WGS sequence"/>
</dbReference>
<proteinExistence type="predicted"/>